<dbReference type="SUPFAM" id="SSF47336">
    <property type="entry name" value="ACP-like"/>
    <property type="match status" value="1"/>
</dbReference>
<protein>
    <submittedName>
        <fullName evidence="2">Acyl carrier protein</fullName>
    </submittedName>
</protein>
<dbReference type="Proteomes" id="UP000275461">
    <property type="component" value="Unassembled WGS sequence"/>
</dbReference>
<dbReference type="PROSITE" id="PS50075">
    <property type="entry name" value="CARRIER"/>
    <property type="match status" value="1"/>
</dbReference>
<reference evidence="2 3" key="1">
    <citation type="submission" date="2018-10" db="EMBL/GenBank/DDBJ databases">
        <title>Genomic Encyclopedia of Type Strains, Phase IV (KMG-IV): sequencing the most valuable type-strain genomes for metagenomic binning, comparative biology and taxonomic classification.</title>
        <authorList>
            <person name="Goeker M."/>
        </authorList>
    </citation>
    <scope>NUCLEOTIDE SEQUENCE [LARGE SCALE GENOMIC DNA]</scope>
    <source>
        <strain evidence="2 3">DSM 12769</strain>
    </source>
</reference>
<evidence type="ECO:0000313" key="3">
    <source>
        <dbReference type="Proteomes" id="UP000275461"/>
    </source>
</evidence>
<evidence type="ECO:0000313" key="2">
    <source>
        <dbReference type="EMBL" id="RLK48794.1"/>
    </source>
</evidence>
<dbReference type="Gene3D" id="1.10.1200.10">
    <property type="entry name" value="ACP-like"/>
    <property type="match status" value="1"/>
</dbReference>
<evidence type="ECO:0000259" key="1">
    <source>
        <dbReference type="PROSITE" id="PS50075"/>
    </source>
</evidence>
<dbReference type="InterPro" id="IPR036736">
    <property type="entry name" value="ACP-like_sf"/>
</dbReference>
<dbReference type="EMBL" id="RCDA01000002">
    <property type="protein sequence ID" value="RLK48794.1"/>
    <property type="molecule type" value="Genomic_DNA"/>
</dbReference>
<name>A0A498BY83_9GAMM</name>
<comment type="caution">
    <text evidence="2">The sequence shown here is derived from an EMBL/GenBank/DDBJ whole genome shotgun (WGS) entry which is preliminary data.</text>
</comment>
<dbReference type="RefSeq" id="WP_170153652.1">
    <property type="nucleotide sequence ID" value="NZ_RCDA01000002.1"/>
</dbReference>
<dbReference type="Pfam" id="PF00550">
    <property type="entry name" value="PP-binding"/>
    <property type="match status" value="1"/>
</dbReference>
<accession>A0A498BY83</accession>
<feature type="domain" description="Carrier" evidence="1">
    <location>
        <begin position="2"/>
        <end position="82"/>
    </location>
</feature>
<keyword evidence="3" id="KW-1185">Reference proteome</keyword>
<dbReference type="InterPro" id="IPR009081">
    <property type="entry name" value="PP-bd_ACP"/>
</dbReference>
<sequence length="98" mass="11138">MNETEARIQEAMNRLLAEISPETDLTGLQDDHSFHQDLDMDSVDFLRLMLGLEQALGVKIPDGDYTQLSTPGGCRRYLRRLLEQHAEPVQGRTDAQVR</sequence>
<proteinExistence type="predicted"/>
<gene>
    <name evidence="2" type="ORF">DFR31_1906</name>
</gene>
<organism evidence="2 3">
    <name type="scientific">Alkalispirillum mobile</name>
    <dbReference type="NCBI Taxonomy" id="85925"/>
    <lineage>
        <taxon>Bacteria</taxon>
        <taxon>Pseudomonadati</taxon>
        <taxon>Pseudomonadota</taxon>
        <taxon>Gammaproteobacteria</taxon>
        <taxon>Chromatiales</taxon>
        <taxon>Ectothiorhodospiraceae</taxon>
        <taxon>Alkalispirillum</taxon>
    </lineage>
</organism>
<dbReference type="AlphaFoldDB" id="A0A498BY83"/>